<dbReference type="AlphaFoldDB" id="A0A9P5V9K6"/>
<dbReference type="Proteomes" id="UP000748756">
    <property type="component" value="Unassembled WGS sequence"/>
</dbReference>
<evidence type="ECO:0000313" key="3">
    <source>
        <dbReference type="Proteomes" id="UP000748756"/>
    </source>
</evidence>
<organism evidence="2 3">
    <name type="scientific">Linnemannia schmuckeri</name>
    <dbReference type="NCBI Taxonomy" id="64567"/>
    <lineage>
        <taxon>Eukaryota</taxon>
        <taxon>Fungi</taxon>
        <taxon>Fungi incertae sedis</taxon>
        <taxon>Mucoromycota</taxon>
        <taxon>Mortierellomycotina</taxon>
        <taxon>Mortierellomycetes</taxon>
        <taxon>Mortierellales</taxon>
        <taxon>Mortierellaceae</taxon>
        <taxon>Linnemannia</taxon>
    </lineage>
</organism>
<feature type="compositionally biased region" description="Low complexity" evidence="1">
    <location>
        <begin position="964"/>
        <end position="977"/>
    </location>
</feature>
<dbReference type="OrthoDB" id="2410971at2759"/>
<proteinExistence type="predicted"/>
<dbReference type="EMBL" id="JAAAUQ010000616">
    <property type="protein sequence ID" value="KAF9148771.1"/>
    <property type="molecule type" value="Genomic_DNA"/>
</dbReference>
<accession>A0A9P5V9K6</accession>
<protein>
    <submittedName>
        <fullName evidence="2">Uncharacterized protein</fullName>
    </submittedName>
</protein>
<evidence type="ECO:0000313" key="2">
    <source>
        <dbReference type="EMBL" id="KAF9148771.1"/>
    </source>
</evidence>
<name>A0A9P5V9K6_9FUNG</name>
<gene>
    <name evidence="2" type="ORF">BG015_009477</name>
</gene>
<evidence type="ECO:0000256" key="1">
    <source>
        <dbReference type="SAM" id="MobiDB-lite"/>
    </source>
</evidence>
<keyword evidence="3" id="KW-1185">Reference proteome</keyword>
<comment type="caution">
    <text evidence="2">The sequence shown here is derived from an EMBL/GenBank/DDBJ whole genome shotgun (WGS) entry which is preliminary data.</text>
</comment>
<sequence>MCSTHYNELYPELRRQPVFEAIQENNGDFNERKGTAKVKIATAARAADFYWALSSSPFFQRMYILLDWVATTADLKELVFAIQQSDLQQADLGIQTANSATLYTQPTPRRQTQTIQQKLATGGFLRVQLRNREGLAVSSFIEQSKTLEHLSLEMKDGFYVIVSYKSGSTTPSYINAMISKLNSITYRLPLEYITDLTLTGSHTLSEVDVLVPMLIACCTSLKRLSVTLVSTLEYESRPIPINSDGNLSENSQPIVLSVFELGSIPTLTSVVLVHSVCQRTSFDFPMTKLNLKNFEIYELSGLDKILRMHPLVTSLTLTVSNLDDAYGLVVPFVQHLDRDMTLRMEQKSGGNLILQFKRNASDSGSGSSVSNIQLRIGGIAHFRKLPLDQVKTLYLLSLTHIFEQHDQILEIIRRCTSMETLEVCYGKALSLATFCVGRLLTFKTLRLTRSGGDGKSLTQFVLPIKKFDLGKQIISVFRKPSDLEAFFKANRELVNLSLTVDFFDEDVPVFLSTIKSLQGQHSLLTFTLTDEKGSCALIAFADDNTITSYSLRLKKLDKQEDLQGYDLSSITEFILAGHSLTTKQIDKLLQELLSNCPHLESIDIHCGSSYLKSFFYLSCNLTTFKKCFLRNGKGQVAPSLNLLETYLNLGNELLPTTMYPNLIKTLQARPTVIGLKVLVESTLEAYEFFVNVLAVKLPWLEEVKIIQQNVGPKMVVSFAGGDIDGGGVGEGGPRTVSSIFLDVRSSAQLQPSMYSLLTKLTFSGQLNNWTPQALSQIPLSSCENLSTLELKCIPSQFPRILRSIHEASLMHPSLRQLKLWDGTRDNILTGTHIDDPDAILIRLQQVRMIDFQNYPAELEALLQDYPSEIAHLELDSSFYGRQAEIVEESLKLGKVHIRHIQWDISSTKDVGLFETMLWAVSHYYNYVTSDSNSENKYGSRVVPTVAFRVATLSVPQSALTLFDTTSTSSTTNNNQQQRPRERPLSTLGQFMTRFATHLILVNSGLELFLPDLFATELHALQELEIQVNRWLKSLFQRGGDGGQFSASKKVESKLVAIKAATAESNTVAAVDSKPLAVDVYEGSISDDYDSGFVFDDPMSSSITVDNKPSSATTSAPILVLSLKSPNPGVLIHTATPPTVPTPPSICQPLWRLTLHNLPFSPQQWKSLLEFIDYLSLRSLNLERTGFGDRELILLTRLYTDQITRARKARKENRETLEVEAGGEVKAQEEAKGLVEEEEEFVVRLYTTSVTQAAVDREHDCLTKNGCSQLKIVLV</sequence>
<reference evidence="2" key="1">
    <citation type="journal article" date="2020" name="Fungal Divers.">
        <title>Resolving the Mortierellaceae phylogeny through synthesis of multi-gene phylogenetics and phylogenomics.</title>
        <authorList>
            <person name="Vandepol N."/>
            <person name="Liber J."/>
            <person name="Desiro A."/>
            <person name="Na H."/>
            <person name="Kennedy M."/>
            <person name="Barry K."/>
            <person name="Grigoriev I.V."/>
            <person name="Miller A.N."/>
            <person name="O'Donnell K."/>
            <person name="Stajich J.E."/>
            <person name="Bonito G."/>
        </authorList>
    </citation>
    <scope>NUCLEOTIDE SEQUENCE</scope>
    <source>
        <strain evidence="2">NRRL 6426</strain>
    </source>
</reference>
<feature type="region of interest" description="Disordered" evidence="1">
    <location>
        <begin position="963"/>
        <end position="982"/>
    </location>
</feature>